<evidence type="ECO:0000256" key="2">
    <source>
        <dbReference type="ARBA" id="ARBA00004496"/>
    </source>
</evidence>
<dbReference type="InterPro" id="IPR026907">
    <property type="entry name" value="GCIP-like"/>
</dbReference>
<proteinExistence type="inferred from homology"/>
<dbReference type="Pfam" id="PF20936">
    <property type="entry name" value="GCIP_C"/>
    <property type="match status" value="1"/>
</dbReference>
<keyword evidence="6" id="KW-0131">Cell cycle</keyword>
<evidence type="ECO:0000259" key="8">
    <source>
        <dbReference type="Pfam" id="PF20936"/>
    </source>
</evidence>
<dbReference type="PANTHER" id="PTHR15492">
    <property type="entry name" value="CYCLIN D1-BINDING PROTEIN 1"/>
    <property type="match status" value="1"/>
</dbReference>
<organism evidence="9 10">
    <name type="scientific">Pogona vitticeps</name>
    <name type="common">central bearded dragon</name>
    <dbReference type="NCBI Taxonomy" id="103695"/>
    <lineage>
        <taxon>Eukaryota</taxon>
        <taxon>Metazoa</taxon>
        <taxon>Chordata</taxon>
        <taxon>Craniata</taxon>
        <taxon>Vertebrata</taxon>
        <taxon>Euteleostomi</taxon>
        <taxon>Lepidosauria</taxon>
        <taxon>Squamata</taxon>
        <taxon>Bifurcata</taxon>
        <taxon>Unidentata</taxon>
        <taxon>Episquamata</taxon>
        <taxon>Toxicofera</taxon>
        <taxon>Iguania</taxon>
        <taxon>Acrodonta</taxon>
        <taxon>Agamidae</taxon>
        <taxon>Amphibolurinae</taxon>
        <taxon>Pogona</taxon>
    </lineage>
</organism>
<dbReference type="Gene3D" id="1.20.1410.10">
    <property type="entry name" value="I/LWEQ domain"/>
    <property type="match status" value="1"/>
</dbReference>
<dbReference type="GeneID" id="110086244"/>
<evidence type="ECO:0000256" key="4">
    <source>
        <dbReference type="ARBA" id="ARBA00022490"/>
    </source>
</evidence>
<sequence length="351" mass="37210">MEAAAGLAAEGPGRDRDRDRAALEGLRESLGVTLACLRGGETGGGGGAFEAGRFWDALGRAFGAASQEATKLSLAFSRPPLPSREEQERLAEGVRAAVLAAASVFYQLPKDQGTTLRRAVREATVEVVEGMIQLTEVILRTPLQSLSRDQLVSTGGVWEACDRVSSLPRDNQAAATLAISSCLGIVKDALEEMAQAQAEGGDPYGDVLEDEEVGSRGNKDVYWSEADRQLLGPCVGLVKAARACLKKVLGAVRAHGQVATLEQVAQLDDLADIAGDVSPSVDELVLSTYPPVNQLALRLNAGKLASVLKKMLEIARTSHVCPSPEEDWVRFLTGAVDHNMGRIKSLTQGLL</sequence>
<protein>
    <submittedName>
        <fullName evidence="10">Cyclin-D1-binding protein 1</fullName>
    </submittedName>
</protein>
<evidence type="ECO:0000259" key="7">
    <source>
        <dbReference type="Pfam" id="PF13324"/>
    </source>
</evidence>
<dbReference type="InterPro" id="IPR049318">
    <property type="entry name" value="GCIP_C"/>
</dbReference>
<evidence type="ECO:0000313" key="10">
    <source>
        <dbReference type="RefSeq" id="XP_072852636.1"/>
    </source>
</evidence>
<reference evidence="10" key="1">
    <citation type="submission" date="2025-08" db="UniProtKB">
        <authorList>
            <consortium name="RefSeq"/>
        </authorList>
    </citation>
    <scope>IDENTIFICATION</scope>
</reference>
<dbReference type="PANTHER" id="PTHR15492:SF1">
    <property type="entry name" value="CYCLIN-D1-BINDING PROTEIN 1"/>
    <property type="match status" value="1"/>
</dbReference>
<evidence type="ECO:0000256" key="1">
    <source>
        <dbReference type="ARBA" id="ARBA00004123"/>
    </source>
</evidence>
<keyword evidence="9" id="KW-1185">Reference proteome</keyword>
<evidence type="ECO:0000256" key="6">
    <source>
        <dbReference type="ARBA" id="ARBA00023306"/>
    </source>
</evidence>
<evidence type="ECO:0000256" key="5">
    <source>
        <dbReference type="ARBA" id="ARBA00023242"/>
    </source>
</evidence>
<accession>A0ABM5G4R4</accession>
<keyword evidence="4" id="KW-0963">Cytoplasm</keyword>
<dbReference type="InterPro" id="IPR049317">
    <property type="entry name" value="GCIP-like_N"/>
</dbReference>
<dbReference type="Pfam" id="PF13324">
    <property type="entry name" value="GCIP_N"/>
    <property type="match status" value="1"/>
</dbReference>
<dbReference type="Gene3D" id="1.20.1420.10">
    <property type="entry name" value="Talin, central domain"/>
    <property type="match status" value="1"/>
</dbReference>
<evidence type="ECO:0000256" key="3">
    <source>
        <dbReference type="ARBA" id="ARBA00008940"/>
    </source>
</evidence>
<name>A0ABM5G4R4_9SAUR</name>
<gene>
    <name evidence="10" type="primary">CCNDBP1</name>
</gene>
<feature type="domain" description="Cyclin-D1-binding protein 1-like C-terminal" evidence="8">
    <location>
        <begin position="208"/>
        <end position="313"/>
    </location>
</feature>
<feature type="domain" description="Cyclin-D1-binding protein 1-like N-terminal" evidence="7">
    <location>
        <begin position="58"/>
        <end position="198"/>
    </location>
</feature>
<dbReference type="RefSeq" id="XP_072852636.1">
    <property type="nucleotide sequence ID" value="XM_072996535.1"/>
</dbReference>
<evidence type="ECO:0000313" key="9">
    <source>
        <dbReference type="Proteomes" id="UP001652642"/>
    </source>
</evidence>
<keyword evidence="5" id="KW-0539">Nucleus</keyword>
<dbReference type="Proteomes" id="UP001652642">
    <property type="component" value="Chromosome 4"/>
</dbReference>
<comment type="subcellular location">
    <subcellularLocation>
        <location evidence="2">Cytoplasm</location>
    </subcellularLocation>
    <subcellularLocation>
        <location evidence="1">Nucleus</location>
    </subcellularLocation>
</comment>
<comment type="similarity">
    <text evidence="3">Belongs to the CCNDBP1 family.</text>
</comment>